<dbReference type="AlphaFoldDB" id="A0A3P7ZSF7"/>
<proteinExistence type="predicted"/>
<keyword evidence="2" id="KW-1185">Reference proteome</keyword>
<accession>A0A3P7ZSF7</accession>
<name>A0A3P7ZSF7_9TREM</name>
<protein>
    <submittedName>
        <fullName evidence="1">Uncharacterized protein</fullName>
    </submittedName>
</protein>
<reference evidence="1 2" key="1">
    <citation type="submission" date="2018-11" db="EMBL/GenBank/DDBJ databases">
        <authorList>
            <consortium name="Pathogen Informatics"/>
        </authorList>
    </citation>
    <scope>NUCLEOTIDE SEQUENCE [LARGE SCALE GENOMIC DNA]</scope>
    <source>
        <strain evidence="1 2">Zambia</strain>
    </source>
</reference>
<dbReference type="EMBL" id="UZAI01006042">
    <property type="protein sequence ID" value="VDO93429.1"/>
    <property type="molecule type" value="Genomic_DNA"/>
</dbReference>
<evidence type="ECO:0000313" key="2">
    <source>
        <dbReference type="Proteomes" id="UP000277204"/>
    </source>
</evidence>
<sequence>MKSLHNCFVSHCIQCIWAYTLKFKIGIHFFNNGRKTCELIRT</sequence>
<gene>
    <name evidence="1" type="ORF">SMRZ_LOCUS11070</name>
</gene>
<organism evidence="1 2">
    <name type="scientific">Schistosoma margrebowiei</name>
    <dbReference type="NCBI Taxonomy" id="48269"/>
    <lineage>
        <taxon>Eukaryota</taxon>
        <taxon>Metazoa</taxon>
        <taxon>Spiralia</taxon>
        <taxon>Lophotrochozoa</taxon>
        <taxon>Platyhelminthes</taxon>
        <taxon>Trematoda</taxon>
        <taxon>Digenea</taxon>
        <taxon>Strigeidida</taxon>
        <taxon>Schistosomatoidea</taxon>
        <taxon>Schistosomatidae</taxon>
        <taxon>Schistosoma</taxon>
    </lineage>
</organism>
<evidence type="ECO:0000313" key="1">
    <source>
        <dbReference type="EMBL" id="VDO93429.1"/>
    </source>
</evidence>
<dbReference type="Proteomes" id="UP000277204">
    <property type="component" value="Unassembled WGS sequence"/>
</dbReference>